<gene>
    <name evidence="1" type="ORF">SIRAN4166</name>
</gene>
<accession>A0A060ZMT0</accession>
<evidence type="ECO:0000313" key="1">
    <source>
        <dbReference type="EMBL" id="CDR07430.1"/>
    </source>
</evidence>
<protein>
    <submittedName>
        <fullName evidence="1">Uncharacterized protein</fullName>
    </submittedName>
</protein>
<organism evidence="1">
    <name type="scientific">Streptomyces iranensis</name>
    <dbReference type="NCBI Taxonomy" id="576784"/>
    <lineage>
        <taxon>Bacteria</taxon>
        <taxon>Bacillati</taxon>
        <taxon>Actinomycetota</taxon>
        <taxon>Actinomycetes</taxon>
        <taxon>Kitasatosporales</taxon>
        <taxon>Streptomycetaceae</taxon>
        <taxon>Streptomyces</taxon>
        <taxon>Streptomyces violaceusniger group</taxon>
    </lineage>
</organism>
<dbReference type="PATRIC" id="fig|576784.4.peg.4176"/>
<proteinExistence type="predicted"/>
<dbReference type="EMBL" id="LK022848">
    <property type="protein sequence ID" value="CDR07430.1"/>
    <property type="molecule type" value="Genomic_DNA"/>
</dbReference>
<reference evidence="1" key="1">
    <citation type="submission" date="2014-05" db="EMBL/GenBank/DDBJ databases">
        <authorList>
            <person name="Horn Fabian"/>
        </authorList>
    </citation>
    <scope>NUCLEOTIDE SEQUENCE</scope>
</reference>
<dbReference type="AlphaFoldDB" id="A0A060ZMT0"/>
<sequence length="35" mass="3665">MPQAVSSRPVGSSAVLYERTMVSVAVSRVSVEPTS</sequence>
<dbReference type="HOGENOM" id="CLU_3367646_0_0_11"/>
<name>A0A060ZMT0_9ACTN</name>